<accession>A0AA39W0Z5</accession>
<protein>
    <submittedName>
        <fullName evidence="2">Uncharacterized protein</fullName>
    </submittedName>
</protein>
<dbReference type="AlphaFoldDB" id="A0AA39W0Z5"/>
<organism evidence="2 3">
    <name type="scientific">Acer saccharum</name>
    <name type="common">Sugar maple</name>
    <dbReference type="NCBI Taxonomy" id="4024"/>
    <lineage>
        <taxon>Eukaryota</taxon>
        <taxon>Viridiplantae</taxon>
        <taxon>Streptophyta</taxon>
        <taxon>Embryophyta</taxon>
        <taxon>Tracheophyta</taxon>
        <taxon>Spermatophyta</taxon>
        <taxon>Magnoliopsida</taxon>
        <taxon>eudicotyledons</taxon>
        <taxon>Gunneridae</taxon>
        <taxon>Pentapetalae</taxon>
        <taxon>rosids</taxon>
        <taxon>malvids</taxon>
        <taxon>Sapindales</taxon>
        <taxon>Sapindaceae</taxon>
        <taxon>Hippocastanoideae</taxon>
        <taxon>Acereae</taxon>
        <taxon>Acer</taxon>
    </lineage>
</organism>
<feature type="compositionally biased region" description="Pro residues" evidence="1">
    <location>
        <begin position="105"/>
        <end position="116"/>
    </location>
</feature>
<dbReference type="Proteomes" id="UP001168877">
    <property type="component" value="Unassembled WGS sequence"/>
</dbReference>
<reference evidence="2" key="2">
    <citation type="submission" date="2023-06" db="EMBL/GenBank/DDBJ databases">
        <authorList>
            <person name="Swenson N.G."/>
            <person name="Wegrzyn J.L."/>
            <person name="Mcevoy S.L."/>
        </authorList>
    </citation>
    <scope>NUCLEOTIDE SEQUENCE</scope>
    <source>
        <strain evidence="2">NS2018</strain>
        <tissue evidence="2">Leaf</tissue>
    </source>
</reference>
<name>A0AA39W0Z5_ACESA</name>
<keyword evidence="3" id="KW-1185">Reference proteome</keyword>
<evidence type="ECO:0000256" key="1">
    <source>
        <dbReference type="SAM" id="MobiDB-lite"/>
    </source>
</evidence>
<sequence length="221" mass="23899">MGMEKLRAMLNVYSMWKTEPIEAEERDCVIRVMALCMLKFNNLLSQPTSFLDDFSIPSSLPKSQSPIDILSSSLLTSDTDLPLPTDSAPTLPTPPSPTALVPSPSSSPTPSPAPPPRRSDRTKSLPSHLQDYVVTLPPSIQSQSLSPDRSSGSHGGRPCWFRADEWEKCKQRVGRTVEVSGVSRGDPAQGRLRVVADTVQRTLNLCLQGLKDGVTASSGAT</sequence>
<evidence type="ECO:0000313" key="3">
    <source>
        <dbReference type="Proteomes" id="UP001168877"/>
    </source>
</evidence>
<comment type="caution">
    <text evidence="2">The sequence shown here is derived from an EMBL/GenBank/DDBJ whole genome shotgun (WGS) entry which is preliminary data.</text>
</comment>
<proteinExistence type="predicted"/>
<gene>
    <name evidence="2" type="ORF">LWI29_007307</name>
</gene>
<reference evidence="2" key="1">
    <citation type="journal article" date="2022" name="Plant J.">
        <title>Strategies of tolerance reflected in two North American maple genomes.</title>
        <authorList>
            <person name="McEvoy S.L."/>
            <person name="Sezen U.U."/>
            <person name="Trouern-Trend A."/>
            <person name="McMahon S.M."/>
            <person name="Schaberg P.G."/>
            <person name="Yang J."/>
            <person name="Wegrzyn J.L."/>
            <person name="Swenson N.G."/>
        </authorList>
    </citation>
    <scope>NUCLEOTIDE SEQUENCE</scope>
    <source>
        <strain evidence="2">NS2018</strain>
    </source>
</reference>
<dbReference type="EMBL" id="JAUESC010000003">
    <property type="protein sequence ID" value="KAK0599650.1"/>
    <property type="molecule type" value="Genomic_DNA"/>
</dbReference>
<feature type="compositionally biased region" description="Low complexity" evidence="1">
    <location>
        <begin position="78"/>
        <end position="90"/>
    </location>
</feature>
<evidence type="ECO:0000313" key="2">
    <source>
        <dbReference type="EMBL" id="KAK0599650.1"/>
    </source>
</evidence>
<feature type="region of interest" description="Disordered" evidence="1">
    <location>
        <begin position="78"/>
        <end position="125"/>
    </location>
</feature>